<feature type="chain" id="PRO_5043810936" evidence="1">
    <location>
        <begin position="26"/>
        <end position="83"/>
    </location>
</feature>
<keyword evidence="3" id="KW-1185">Reference proteome</keyword>
<dbReference type="Proteomes" id="UP001443914">
    <property type="component" value="Unassembled WGS sequence"/>
</dbReference>
<dbReference type="AlphaFoldDB" id="A0AAW1J8C9"/>
<evidence type="ECO:0000313" key="3">
    <source>
        <dbReference type="Proteomes" id="UP001443914"/>
    </source>
</evidence>
<keyword evidence="1" id="KW-0732">Signal</keyword>
<dbReference type="EMBL" id="JBDFQZ010000008">
    <property type="protein sequence ID" value="KAK9699066.1"/>
    <property type="molecule type" value="Genomic_DNA"/>
</dbReference>
<accession>A0AAW1J8C9</accession>
<comment type="caution">
    <text evidence="2">The sequence shown here is derived from an EMBL/GenBank/DDBJ whole genome shotgun (WGS) entry which is preliminary data.</text>
</comment>
<proteinExistence type="predicted"/>
<feature type="signal peptide" evidence="1">
    <location>
        <begin position="1"/>
        <end position="25"/>
    </location>
</feature>
<protein>
    <submittedName>
        <fullName evidence="2">Uncharacterized protein</fullName>
    </submittedName>
</protein>
<name>A0AAW1J8C9_SAPOF</name>
<organism evidence="2 3">
    <name type="scientific">Saponaria officinalis</name>
    <name type="common">Common soapwort</name>
    <name type="synonym">Lychnis saponaria</name>
    <dbReference type="NCBI Taxonomy" id="3572"/>
    <lineage>
        <taxon>Eukaryota</taxon>
        <taxon>Viridiplantae</taxon>
        <taxon>Streptophyta</taxon>
        <taxon>Embryophyta</taxon>
        <taxon>Tracheophyta</taxon>
        <taxon>Spermatophyta</taxon>
        <taxon>Magnoliopsida</taxon>
        <taxon>eudicotyledons</taxon>
        <taxon>Gunneridae</taxon>
        <taxon>Pentapetalae</taxon>
        <taxon>Caryophyllales</taxon>
        <taxon>Caryophyllaceae</taxon>
        <taxon>Caryophylleae</taxon>
        <taxon>Saponaria</taxon>
    </lineage>
</organism>
<reference evidence="2" key="1">
    <citation type="submission" date="2024-03" db="EMBL/GenBank/DDBJ databases">
        <title>WGS assembly of Saponaria officinalis var. Norfolk2.</title>
        <authorList>
            <person name="Jenkins J."/>
            <person name="Shu S."/>
            <person name="Grimwood J."/>
            <person name="Barry K."/>
            <person name="Goodstein D."/>
            <person name="Schmutz J."/>
            <person name="Leebens-Mack J."/>
            <person name="Osbourn A."/>
        </authorList>
    </citation>
    <scope>NUCLEOTIDE SEQUENCE [LARGE SCALE GENOMIC DNA]</scope>
    <source>
        <strain evidence="2">JIC</strain>
    </source>
</reference>
<gene>
    <name evidence="2" type="ORF">RND81_08G150600</name>
</gene>
<sequence>MGTSKNVLLLCTLLMLLIISSSSLASARSSPTMVHRAYHARKGHRHRGWPKKPWMNHGSFRDPLKHLMKPSSEEPLSILKIAI</sequence>
<evidence type="ECO:0000313" key="2">
    <source>
        <dbReference type="EMBL" id="KAK9699066.1"/>
    </source>
</evidence>
<evidence type="ECO:0000256" key="1">
    <source>
        <dbReference type="SAM" id="SignalP"/>
    </source>
</evidence>